<dbReference type="Proteomes" id="UP000305282">
    <property type="component" value="Unassembled WGS sequence"/>
</dbReference>
<feature type="region of interest" description="Disordered" evidence="1">
    <location>
        <begin position="1"/>
        <end position="175"/>
    </location>
</feature>
<protein>
    <submittedName>
        <fullName evidence="2">Uncharacterized protein</fullName>
    </submittedName>
</protein>
<feature type="compositionally biased region" description="Acidic residues" evidence="1">
    <location>
        <begin position="95"/>
        <end position="105"/>
    </location>
</feature>
<sequence length="175" mass="18369">MEALERRALGRDQTTASPERSAAEATTVAPTPLDRKLALLDRAAERTDPGPVQRRVQTWGEPTAPARDAAPEKTDSVPEADTSEAPLTGGREGESAEETETDEASADAAPNPEPSDNHAPEEGAQEKAAPADHDSGPSDHPEPLDARLAAVYETSVPTPAGRAFFEKGDSIIVPS</sequence>
<comment type="caution">
    <text evidence="2">The sequence shown here is derived from an EMBL/GenBank/DDBJ whole genome shotgun (WGS) entry which is preliminary data.</text>
</comment>
<evidence type="ECO:0000313" key="3">
    <source>
        <dbReference type="Proteomes" id="UP000305282"/>
    </source>
</evidence>
<accession>A0A4S5CWZ6</accession>
<feature type="compositionally biased region" description="Basic and acidic residues" evidence="1">
    <location>
        <begin position="33"/>
        <end position="48"/>
    </location>
</feature>
<dbReference type="EMBL" id="SSXH01000656">
    <property type="protein sequence ID" value="THJ48398.1"/>
    <property type="molecule type" value="Genomic_DNA"/>
</dbReference>
<evidence type="ECO:0000313" key="2">
    <source>
        <dbReference type="EMBL" id="THJ48398.1"/>
    </source>
</evidence>
<organism evidence="2 3">
    <name type="scientific">Candidatus Frankia alpina</name>
    <dbReference type="NCBI Taxonomy" id="2699483"/>
    <lineage>
        <taxon>Bacteria</taxon>
        <taxon>Bacillati</taxon>
        <taxon>Actinomycetota</taxon>
        <taxon>Actinomycetes</taxon>
        <taxon>Frankiales</taxon>
        <taxon>Frankiaceae</taxon>
        <taxon>Frankia</taxon>
    </lineage>
</organism>
<proteinExistence type="predicted"/>
<feature type="compositionally biased region" description="Basic and acidic residues" evidence="1">
    <location>
        <begin position="1"/>
        <end position="10"/>
    </location>
</feature>
<gene>
    <name evidence="2" type="ORF">E7Y31_19285</name>
</gene>
<feature type="non-terminal residue" evidence="2">
    <location>
        <position position="175"/>
    </location>
</feature>
<name>A0A4S5CWZ6_9ACTN</name>
<dbReference type="AlphaFoldDB" id="A0A4S5CWZ6"/>
<keyword evidence="3" id="KW-1185">Reference proteome</keyword>
<feature type="compositionally biased region" description="Basic and acidic residues" evidence="1">
    <location>
        <begin position="115"/>
        <end position="145"/>
    </location>
</feature>
<reference evidence="2 3" key="1">
    <citation type="submission" date="2019-04" db="EMBL/GenBank/DDBJ databases">
        <title>Draft genome sequences for three unisolated Alnus-infective Frankia Sp+ strains, AgTrS, AiOr and AvVan, the first sequenced Frankia strains able to sporulate in-planta.</title>
        <authorList>
            <person name="Bethencourt L."/>
            <person name="Vautrin F."/>
            <person name="Taib N."/>
            <person name="Dubost A."/>
            <person name="Castro-Garcia L."/>
            <person name="Imbaud O."/>
            <person name="Abrouk D."/>
            <person name="Fournier P."/>
            <person name="Briolay J."/>
            <person name="Nguyen A."/>
            <person name="Normand P."/>
            <person name="Fernandez M.P."/>
            <person name="Brochier-Armanet C."/>
            <person name="Herrera-Belaroussi A."/>
        </authorList>
    </citation>
    <scope>NUCLEOTIDE SEQUENCE [LARGE SCALE GENOMIC DNA]</scope>
    <source>
        <strain evidence="2 3">AvVan</strain>
    </source>
</reference>
<evidence type="ECO:0000256" key="1">
    <source>
        <dbReference type="SAM" id="MobiDB-lite"/>
    </source>
</evidence>